<reference evidence="1 2" key="1">
    <citation type="journal article" date="2019" name="Appl. Microbiol. Biotechnol.">
        <title>Genome sequence of Isaria javanica and comparative genome analysis insights into family S53 peptidase evolution in fungal entomopathogens.</title>
        <authorList>
            <person name="Lin R."/>
            <person name="Zhang X."/>
            <person name="Xin B."/>
            <person name="Zou M."/>
            <person name="Gao Y."/>
            <person name="Qin F."/>
            <person name="Hu Q."/>
            <person name="Xie B."/>
            <person name="Cheng X."/>
        </authorList>
    </citation>
    <scope>NUCLEOTIDE SEQUENCE [LARGE SCALE GENOMIC DNA]</scope>
    <source>
        <strain evidence="1 2">IJ1G</strain>
    </source>
</reference>
<dbReference type="Proteomes" id="UP000315783">
    <property type="component" value="Unassembled WGS sequence"/>
</dbReference>
<keyword evidence="2" id="KW-1185">Reference proteome</keyword>
<dbReference type="EMBL" id="SPUK01000006">
    <property type="protein sequence ID" value="TQV96327.1"/>
    <property type="molecule type" value="Genomic_DNA"/>
</dbReference>
<dbReference type="AlphaFoldDB" id="A0A545V3N4"/>
<evidence type="ECO:0000313" key="2">
    <source>
        <dbReference type="Proteomes" id="UP000315783"/>
    </source>
</evidence>
<gene>
    <name evidence="1" type="ORF">IF1G_04910</name>
</gene>
<organism evidence="1 2">
    <name type="scientific">Cordyceps javanica</name>
    <dbReference type="NCBI Taxonomy" id="43265"/>
    <lineage>
        <taxon>Eukaryota</taxon>
        <taxon>Fungi</taxon>
        <taxon>Dikarya</taxon>
        <taxon>Ascomycota</taxon>
        <taxon>Pezizomycotina</taxon>
        <taxon>Sordariomycetes</taxon>
        <taxon>Hypocreomycetidae</taxon>
        <taxon>Hypocreales</taxon>
        <taxon>Cordycipitaceae</taxon>
        <taxon>Cordyceps</taxon>
    </lineage>
</organism>
<sequence>MRRSQVQSLCGPAFSFFGPGSGVVTATGATGSFLCEIEIQGSLAGSIKGPPDI</sequence>
<evidence type="ECO:0000313" key="1">
    <source>
        <dbReference type="EMBL" id="TQV96327.1"/>
    </source>
</evidence>
<proteinExistence type="predicted"/>
<name>A0A545V3N4_9HYPO</name>
<accession>A0A545V3N4</accession>
<comment type="caution">
    <text evidence="1">The sequence shown here is derived from an EMBL/GenBank/DDBJ whole genome shotgun (WGS) entry which is preliminary data.</text>
</comment>
<protein>
    <submittedName>
        <fullName evidence="1">Uncharacterized protein</fullName>
    </submittedName>
</protein>